<sequence>MKCAEQDYIEIACLYKMPIILTLRHGDNVKGVAKDTVYDKHKRECIVLESSTGELSVALTLIQSMQAQEANPHFSLIHFSQ</sequence>
<dbReference type="KEGG" id="pmes:FX988_00959"/>
<protein>
    <recommendedName>
        <fullName evidence="3">Transcriptional antiterminator, Rof</fullName>
    </recommendedName>
</protein>
<organism evidence="1 2">
    <name type="scientific">Paraglaciecola mesophila</name>
    <dbReference type="NCBI Taxonomy" id="197222"/>
    <lineage>
        <taxon>Bacteria</taxon>
        <taxon>Pseudomonadati</taxon>
        <taxon>Pseudomonadota</taxon>
        <taxon>Gammaproteobacteria</taxon>
        <taxon>Alteromonadales</taxon>
        <taxon>Alteromonadaceae</taxon>
        <taxon>Paraglaciecola</taxon>
    </lineage>
</organism>
<evidence type="ECO:0000313" key="2">
    <source>
        <dbReference type="Proteomes" id="UP000464524"/>
    </source>
</evidence>
<dbReference type="RefSeq" id="WP_160178569.1">
    <property type="nucleotide sequence ID" value="NZ_CP047656.1"/>
</dbReference>
<accession>A0A857JHN3</accession>
<dbReference type="InterPro" id="IPR038626">
    <property type="entry name" value="Rof-like_sf"/>
</dbReference>
<evidence type="ECO:0008006" key="3">
    <source>
        <dbReference type="Google" id="ProtNLM"/>
    </source>
</evidence>
<dbReference type="AlphaFoldDB" id="A0A857JHN3"/>
<dbReference type="InterPro" id="IPR023534">
    <property type="entry name" value="Rof/RNase_P-like"/>
</dbReference>
<proteinExistence type="predicted"/>
<dbReference type="Pfam" id="PF07073">
    <property type="entry name" value="ROF"/>
    <property type="match status" value="1"/>
</dbReference>
<evidence type="ECO:0000313" key="1">
    <source>
        <dbReference type="EMBL" id="QHJ10738.1"/>
    </source>
</evidence>
<gene>
    <name evidence="1" type="ORF">FX988_00959</name>
</gene>
<keyword evidence="2" id="KW-1185">Reference proteome</keyword>
<dbReference type="OrthoDB" id="5344363at2"/>
<reference evidence="1 2" key="1">
    <citation type="submission" date="2019-12" db="EMBL/GenBank/DDBJ databases">
        <title>Genome sequencing and assembly of endphytes of Porphyra tenera.</title>
        <authorList>
            <person name="Park J.M."/>
            <person name="Shin R."/>
            <person name="Jo S.H."/>
        </authorList>
    </citation>
    <scope>NUCLEOTIDE SEQUENCE [LARGE SCALE GENOMIC DNA]</scope>
    <source>
        <strain evidence="1 2">GPM4</strain>
    </source>
</reference>
<dbReference type="SUPFAM" id="SSF101744">
    <property type="entry name" value="Rof/RNase P subunit-like"/>
    <property type="match status" value="1"/>
</dbReference>
<dbReference type="Proteomes" id="UP000464524">
    <property type="component" value="Chromosome"/>
</dbReference>
<dbReference type="Gene3D" id="2.30.30.400">
    <property type="entry name" value="Rof-like"/>
    <property type="match status" value="1"/>
</dbReference>
<dbReference type="InterPro" id="IPR009778">
    <property type="entry name" value="ROF"/>
</dbReference>
<name>A0A857JHN3_9ALTE</name>
<dbReference type="EMBL" id="CP047656">
    <property type="protein sequence ID" value="QHJ10738.1"/>
    <property type="molecule type" value="Genomic_DNA"/>
</dbReference>